<feature type="region of interest" description="Disordered" evidence="1">
    <location>
        <begin position="1"/>
        <end position="35"/>
    </location>
</feature>
<evidence type="ECO:0000313" key="2">
    <source>
        <dbReference type="EMBL" id="KAK1671550.1"/>
    </source>
</evidence>
<reference evidence="2" key="1">
    <citation type="submission" date="2021-06" db="EMBL/GenBank/DDBJ databases">
        <title>Comparative genomics, transcriptomics and evolutionary studies reveal genomic signatures of adaptation to plant cell wall in hemibiotrophic fungi.</title>
        <authorList>
            <consortium name="DOE Joint Genome Institute"/>
            <person name="Baroncelli R."/>
            <person name="Diaz J.F."/>
            <person name="Benocci T."/>
            <person name="Peng M."/>
            <person name="Battaglia E."/>
            <person name="Haridas S."/>
            <person name="Andreopoulos W."/>
            <person name="Labutti K."/>
            <person name="Pangilinan J."/>
            <person name="Floch G.L."/>
            <person name="Makela M.R."/>
            <person name="Henrissat B."/>
            <person name="Grigoriev I.V."/>
            <person name="Crouch J.A."/>
            <person name="De Vries R.P."/>
            <person name="Sukno S.A."/>
            <person name="Thon M.R."/>
        </authorList>
    </citation>
    <scope>NUCLEOTIDE SEQUENCE</scope>
    <source>
        <strain evidence="2">CBS 193.32</strain>
    </source>
</reference>
<comment type="caution">
    <text evidence="2">The sequence shown here is derived from an EMBL/GenBank/DDBJ whole genome shotgun (WGS) entry which is preliminary data.</text>
</comment>
<dbReference type="Proteomes" id="UP001224890">
    <property type="component" value="Unassembled WGS sequence"/>
</dbReference>
<dbReference type="RefSeq" id="XP_060425553.1">
    <property type="nucleotide sequence ID" value="XM_060572818.1"/>
</dbReference>
<dbReference type="EMBL" id="JAHMHR010000046">
    <property type="protein sequence ID" value="KAK1671550.1"/>
    <property type="molecule type" value="Genomic_DNA"/>
</dbReference>
<gene>
    <name evidence="2" type="ORF">BDP55DRAFT_635796</name>
</gene>
<organism evidence="2 3">
    <name type="scientific">Colletotrichum godetiae</name>
    <dbReference type="NCBI Taxonomy" id="1209918"/>
    <lineage>
        <taxon>Eukaryota</taxon>
        <taxon>Fungi</taxon>
        <taxon>Dikarya</taxon>
        <taxon>Ascomycota</taxon>
        <taxon>Pezizomycotina</taxon>
        <taxon>Sordariomycetes</taxon>
        <taxon>Hypocreomycetidae</taxon>
        <taxon>Glomerellales</taxon>
        <taxon>Glomerellaceae</taxon>
        <taxon>Colletotrichum</taxon>
        <taxon>Colletotrichum acutatum species complex</taxon>
    </lineage>
</organism>
<evidence type="ECO:0000256" key="1">
    <source>
        <dbReference type="SAM" id="MobiDB-lite"/>
    </source>
</evidence>
<evidence type="ECO:0000313" key="3">
    <source>
        <dbReference type="Proteomes" id="UP001224890"/>
    </source>
</evidence>
<name>A0AAJ0ACT3_9PEZI</name>
<proteinExistence type="predicted"/>
<accession>A0AAJ0ACT3</accession>
<dbReference type="GeneID" id="85457344"/>
<sequence length="437" mass="50806">MNHKSEASELLNPNYTHMQPALQKNRNGDPYSEPRHTTMTKMSDQKMVKAFGFRFQNQTRTVLKNSHSHSTQEVSNTSEIETYTFGHSSFSYRIELHWSMSTLSPMVYALAVRHALPADKDIKLVDKMLRIMSYGDLPALQDLLSTRTITLGIMLGDRTLFESAAVCSQPSLCRFLAQQNLELCLDEKPDHWAGLMVDTSSNNRRRLFETDEIVQLTQVPRLMRFRPLASCIYDLESLVVFYNRCRVPALDEMEKNAFLNAVWDMAVYLLLALPLRSRRCPFPLAVTTKIAGFDVPVPRRYVDPHSRAYEVRNEFKKFGPLLKGDVWLEQSSFVLNIENAHGQQHVAMKFCQVFEENDEEWPFVLNFIRDYDAAGRHPFNWNNRGPPGDPSAGFLYAREFMQERFNRKQMKKLYRSGYLKRENRPLKIPEAWPDSDW</sequence>
<protein>
    <submittedName>
        <fullName evidence="2">Uncharacterized protein</fullName>
    </submittedName>
</protein>
<dbReference type="AlphaFoldDB" id="A0AAJ0ACT3"/>
<keyword evidence="3" id="KW-1185">Reference proteome</keyword>
<feature type="compositionally biased region" description="Polar residues" evidence="1">
    <location>
        <begin position="11"/>
        <end position="25"/>
    </location>
</feature>